<protein>
    <recommendedName>
        <fullName evidence="4">Lipoprotein</fullName>
    </recommendedName>
</protein>
<comment type="caution">
    <text evidence="2">The sequence shown here is derived from an EMBL/GenBank/DDBJ whole genome shotgun (WGS) entry which is preliminary data.</text>
</comment>
<evidence type="ECO:0000313" key="3">
    <source>
        <dbReference type="Proteomes" id="UP001566331"/>
    </source>
</evidence>
<evidence type="ECO:0000256" key="1">
    <source>
        <dbReference type="SAM" id="MobiDB-lite"/>
    </source>
</evidence>
<dbReference type="EMBL" id="JBFWIC010000016">
    <property type="protein sequence ID" value="MEZ0475391.1"/>
    <property type="molecule type" value="Genomic_DNA"/>
</dbReference>
<gene>
    <name evidence="2" type="ORF">AB6713_12335</name>
</gene>
<feature type="region of interest" description="Disordered" evidence="1">
    <location>
        <begin position="61"/>
        <end position="103"/>
    </location>
</feature>
<sequence>MPNAPTCITLPHAMIPGRSTRTANPAPQVVAQEPTVTIRTAALSLLIVCLAACGRSPEAPEAALEEDKSSQAAPPSAARPAASTDAERDPPAPLPAELNARDATEVDAEIVQVRLSDYGDMEKKVVGSAVSHFAPTDTVYAEVESAGTADAYTIYAKWISNEGDVLADYGVRVDQPGSQRTIISLSKPDGWSSGKNTIELAINGEHEQTVTFQVQ</sequence>
<feature type="compositionally biased region" description="Low complexity" evidence="1">
    <location>
        <begin position="70"/>
        <end position="83"/>
    </location>
</feature>
<accession>A0ABV4HRK8</accession>
<dbReference type="RefSeq" id="WP_370565129.1">
    <property type="nucleotide sequence ID" value="NZ_JBFWIB010000013.1"/>
</dbReference>
<reference evidence="2 3" key="1">
    <citation type="submission" date="2024-07" db="EMBL/GenBank/DDBJ databases">
        <title>Luteimonas salilacus sp. nov., isolated from the shore soil of Salt Lake in Tibet of China.</title>
        <authorList>
            <person name="Zhang X."/>
            <person name="Li A."/>
        </authorList>
    </citation>
    <scope>NUCLEOTIDE SEQUENCE [LARGE SCALE GENOMIC DNA]</scope>
    <source>
        <strain evidence="2 3">B3-2-R+30</strain>
    </source>
</reference>
<organism evidence="2 3">
    <name type="scientific">Luteimonas salinilitoris</name>
    <dbReference type="NCBI Taxonomy" id="3237697"/>
    <lineage>
        <taxon>Bacteria</taxon>
        <taxon>Pseudomonadati</taxon>
        <taxon>Pseudomonadota</taxon>
        <taxon>Gammaproteobacteria</taxon>
        <taxon>Lysobacterales</taxon>
        <taxon>Lysobacteraceae</taxon>
        <taxon>Luteimonas</taxon>
    </lineage>
</organism>
<evidence type="ECO:0008006" key="4">
    <source>
        <dbReference type="Google" id="ProtNLM"/>
    </source>
</evidence>
<dbReference type="Proteomes" id="UP001566331">
    <property type="component" value="Unassembled WGS sequence"/>
</dbReference>
<keyword evidence="3" id="KW-1185">Reference proteome</keyword>
<evidence type="ECO:0000313" key="2">
    <source>
        <dbReference type="EMBL" id="MEZ0475391.1"/>
    </source>
</evidence>
<name>A0ABV4HRK8_9GAMM</name>
<proteinExistence type="predicted"/>